<dbReference type="GO" id="GO:0016787">
    <property type="term" value="F:hydrolase activity"/>
    <property type="evidence" value="ECO:0007669"/>
    <property type="project" value="UniProtKB-KW"/>
</dbReference>
<keyword evidence="3" id="KW-0460">Magnesium</keyword>
<dbReference type="AlphaFoldDB" id="A0A2S8AEB1"/>
<protein>
    <submittedName>
        <fullName evidence="4">Haloacid dehalogenase-like hydrolase</fullName>
    </submittedName>
</protein>
<gene>
    <name evidence="4" type="ORF">C4S77_04565</name>
</gene>
<accession>A0A2S8AEB1</accession>
<dbReference type="InterPro" id="IPR036412">
    <property type="entry name" value="HAD-like_sf"/>
</dbReference>
<dbReference type="Pfam" id="PF12710">
    <property type="entry name" value="HAD"/>
    <property type="match status" value="1"/>
</dbReference>
<evidence type="ECO:0000313" key="5">
    <source>
        <dbReference type="Proteomes" id="UP000238042"/>
    </source>
</evidence>
<dbReference type="RefSeq" id="WP_105246398.1">
    <property type="nucleotide sequence ID" value="NZ_PSZM01000034.1"/>
</dbReference>
<dbReference type="GO" id="GO:0046872">
    <property type="term" value="F:metal ion binding"/>
    <property type="evidence" value="ECO:0007669"/>
    <property type="project" value="UniProtKB-KW"/>
</dbReference>
<evidence type="ECO:0000256" key="1">
    <source>
        <dbReference type="ARBA" id="ARBA00022723"/>
    </source>
</evidence>
<keyword evidence="5" id="KW-1185">Reference proteome</keyword>
<evidence type="ECO:0000256" key="2">
    <source>
        <dbReference type="ARBA" id="ARBA00022801"/>
    </source>
</evidence>
<dbReference type="InterPro" id="IPR050582">
    <property type="entry name" value="HAD-like_SerB"/>
</dbReference>
<reference evidence="4 5" key="1">
    <citation type="submission" date="2018-02" db="EMBL/GenBank/DDBJ databases">
        <title>Genome sequences of Apibacter spp., gut symbionts of Asian honey bees.</title>
        <authorList>
            <person name="Kwong W.K."/>
            <person name="Steele M.I."/>
            <person name="Moran N.A."/>
        </authorList>
    </citation>
    <scope>NUCLEOTIDE SEQUENCE [LARGE SCALE GENOMIC DNA]</scope>
    <source>
        <strain evidence="5">wkB301</strain>
    </source>
</reference>
<dbReference type="SUPFAM" id="SSF56784">
    <property type="entry name" value="HAD-like"/>
    <property type="match status" value="1"/>
</dbReference>
<dbReference type="Gene3D" id="3.40.50.1000">
    <property type="entry name" value="HAD superfamily/HAD-like"/>
    <property type="match status" value="1"/>
</dbReference>
<keyword evidence="1" id="KW-0479">Metal-binding</keyword>
<dbReference type="PANTHER" id="PTHR43344">
    <property type="entry name" value="PHOSPHOSERINE PHOSPHATASE"/>
    <property type="match status" value="1"/>
</dbReference>
<dbReference type="Proteomes" id="UP000238042">
    <property type="component" value="Unassembled WGS sequence"/>
</dbReference>
<sequence length="312" mass="36199">MKKLILNFFLWFALLIPSFFQSQTYRKIYGFSDEINQRLESFLNSTLTKTERKVAVFDCDGTLLGQSPFYLSEEAIYSYAKDNYYGKKDAKSQEKMKYIDELIHPKEEYGYLQNSLNFLSGMSPYEIEKIGMNTYQQKFQGKFYPEMKQLLANLKEYGFEIWVVTASTELLYQGFINYELGIPKERIIGMKSVISSDNKVTNKLIFPYPQDNGKAEAIYTYIKTQPMIVGGNSRGDMEMMNLATDLKIIVNPDNLKVEKGKYSGAMNGYTVKEYWEKDPNCISVYSNDIRIGNIKYITEENGIKPNRENPKK</sequence>
<dbReference type="PANTHER" id="PTHR43344:SF13">
    <property type="entry name" value="PHOSPHATASE RV3661-RELATED"/>
    <property type="match status" value="1"/>
</dbReference>
<evidence type="ECO:0000256" key="3">
    <source>
        <dbReference type="ARBA" id="ARBA00022842"/>
    </source>
</evidence>
<dbReference type="InterPro" id="IPR023214">
    <property type="entry name" value="HAD_sf"/>
</dbReference>
<comment type="caution">
    <text evidence="4">The sequence shown here is derived from an EMBL/GenBank/DDBJ whole genome shotgun (WGS) entry which is preliminary data.</text>
</comment>
<proteinExistence type="predicted"/>
<name>A0A2S8AEB1_9FLAO</name>
<dbReference type="OrthoDB" id="9799365at2"/>
<organism evidence="4 5">
    <name type="scientific">Apibacter adventoris</name>
    <dbReference type="NCBI Taxonomy" id="1679466"/>
    <lineage>
        <taxon>Bacteria</taxon>
        <taxon>Pseudomonadati</taxon>
        <taxon>Bacteroidota</taxon>
        <taxon>Flavobacteriia</taxon>
        <taxon>Flavobacteriales</taxon>
        <taxon>Weeksellaceae</taxon>
        <taxon>Apibacter</taxon>
    </lineage>
</organism>
<evidence type="ECO:0000313" key="4">
    <source>
        <dbReference type="EMBL" id="PQL93424.1"/>
    </source>
</evidence>
<dbReference type="EMBL" id="PSZM01000034">
    <property type="protein sequence ID" value="PQL93424.1"/>
    <property type="molecule type" value="Genomic_DNA"/>
</dbReference>
<keyword evidence="2 4" id="KW-0378">Hydrolase</keyword>